<dbReference type="PANTHER" id="PTHR11960">
    <property type="entry name" value="EUKARYOTIC TRANSLATION INITIATION FACTOR 4E RELATED"/>
    <property type="match status" value="1"/>
</dbReference>
<keyword evidence="2 7" id="KW-0396">Initiation factor</keyword>
<comment type="similarity">
    <text evidence="1 7">Belongs to the eukaryotic initiation factor 4E family.</text>
</comment>
<evidence type="ECO:0000256" key="4">
    <source>
        <dbReference type="ARBA" id="ARBA00022884"/>
    </source>
</evidence>
<name>A0A0M4EHN5_DROBS</name>
<evidence type="ECO:0000256" key="1">
    <source>
        <dbReference type="ARBA" id="ARBA00009860"/>
    </source>
</evidence>
<dbReference type="InterPro" id="IPR023398">
    <property type="entry name" value="TIF_eIF4e-like"/>
</dbReference>
<evidence type="ECO:0000256" key="5">
    <source>
        <dbReference type="ARBA" id="ARBA00022917"/>
    </source>
</evidence>
<sequence length="242" mass="28107">MLLVKQNSFTMLDSDSEAHTDSSQDLKLDNNKQQQHQQHQQQHQQQQPLQLVSGNNQLVELPLKHPLEHTWTLWYLENDRSKSWEDMQNEITSFDMVEDFWSLYNHIKPPSELKIGSDYSLFKKDIQPMWEDEANKHGGRWVISIQRCSKLELDKLWLDVLLILIGEAVQHTEEICGAVINLRSKSNKISIWTANGHNDVAVMEIGHKLRKLLGLPPHNLQYQLHKDSMSKQGSLVKAAYIL</sequence>
<keyword evidence="4 7" id="KW-0694">RNA-binding</keyword>
<dbReference type="OrthoDB" id="590761at2759"/>
<dbReference type="OMA" id="QTEFKMM"/>
<dbReference type="GO" id="GO:0016281">
    <property type="term" value="C:eukaryotic translation initiation factor 4F complex"/>
    <property type="evidence" value="ECO:0007669"/>
    <property type="project" value="TreeGrafter"/>
</dbReference>
<feature type="compositionally biased region" description="Low complexity" evidence="8">
    <location>
        <begin position="33"/>
        <end position="47"/>
    </location>
</feature>
<reference evidence="9 10" key="1">
    <citation type="submission" date="2015-08" db="EMBL/GenBank/DDBJ databases">
        <title>Ancestral chromatin configuration constrains chromatin evolution on differentiating sex chromosomes in Drosophila.</title>
        <authorList>
            <person name="Zhou Q."/>
            <person name="Bachtrog D."/>
        </authorList>
    </citation>
    <scope>NUCLEOTIDE SEQUENCE [LARGE SCALE GENOMIC DNA]</scope>
    <source>
        <tissue evidence="9">Whole larvae</tissue>
    </source>
</reference>
<evidence type="ECO:0000256" key="3">
    <source>
        <dbReference type="ARBA" id="ARBA00022845"/>
    </source>
</evidence>
<protein>
    <recommendedName>
        <fullName evidence="6">eIF-4F 25 kDa subunit</fullName>
    </recommendedName>
</protein>
<dbReference type="InterPro" id="IPR019770">
    <property type="entry name" value="TIF_eIF_4E_CS"/>
</dbReference>
<dbReference type="InterPro" id="IPR001040">
    <property type="entry name" value="TIF_eIF_4E"/>
</dbReference>
<gene>
    <name evidence="9" type="ORF">Dbus_chr3Lg404</name>
</gene>
<organism evidence="9 10">
    <name type="scientific">Drosophila busckii</name>
    <name type="common">Fruit fly</name>
    <dbReference type="NCBI Taxonomy" id="30019"/>
    <lineage>
        <taxon>Eukaryota</taxon>
        <taxon>Metazoa</taxon>
        <taxon>Ecdysozoa</taxon>
        <taxon>Arthropoda</taxon>
        <taxon>Hexapoda</taxon>
        <taxon>Insecta</taxon>
        <taxon>Pterygota</taxon>
        <taxon>Neoptera</taxon>
        <taxon>Endopterygota</taxon>
        <taxon>Diptera</taxon>
        <taxon>Brachycera</taxon>
        <taxon>Muscomorpha</taxon>
        <taxon>Ephydroidea</taxon>
        <taxon>Drosophilidae</taxon>
        <taxon>Drosophila</taxon>
    </lineage>
</organism>
<evidence type="ECO:0000313" key="9">
    <source>
        <dbReference type="EMBL" id="ALC43238.1"/>
    </source>
</evidence>
<proteinExistence type="inferred from homology"/>
<keyword evidence="3" id="KW-0810">Translation regulation</keyword>
<dbReference type="Pfam" id="PF01652">
    <property type="entry name" value="IF4E"/>
    <property type="match status" value="1"/>
</dbReference>
<dbReference type="GO" id="GO:0000340">
    <property type="term" value="F:RNA 7-methylguanosine cap binding"/>
    <property type="evidence" value="ECO:0007669"/>
    <property type="project" value="UniProtKB-ARBA"/>
</dbReference>
<dbReference type="GO" id="GO:0003743">
    <property type="term" value="F:translation initiation factor activity"/>
    <property type="evidence" value="ECO:0007669"/>
    <property type="project" value="UniProtKB-KW"/>
</dbReference>
<dbReference type="AlphaFoldDB" id="A0A0M4EHN5"/>
<dbReference type="EMBL" id="CP012525">
    <property type="protein sequence ID" value="ALC43238.1"/>
    <property type="molecule type" value="Genomic_DNA"/>
</dbReference>
<keyword evidence="10" id="KW-1185">Reference proteome</keyword>
<dbReference type="Gene3D" id="3.30.760.10">
    <property type="entry name" value="RNA Cap, Translation Initiation Factor Eif4e"/>
    <property type="match status" value="1"/>
</dbReference>
<feature type="region of interest" description="Disordered" evidence="8">
    <location>
        <begin position="13"/>
        <end position="48"/>
    </location>
</feature>
<accession>A0A0M4EHN5</accession>
<evidence type="ECO:0000256" key="8">
    <source>
        <dbReference type="SAM" id="MobiDB-lite"/>
    </source>
</evidence>
<dbReference type="SUPFAM" id="SSF55418">
    <property type="entry name" value="eIF4e-like"/>
    <property type="match status" value="1"/>
</dbReference>
<dbReference type="PANTHER" id="PTHR11960:SF8">
    <property type="entry name" value="EUKARYOTIC TRANSLATION INITIATION FACTOR 4E1-RELATED"/>
    <property type="match status" value="1"/>
</dbReference>
<evidence type="ECO:0000256" key="2">
    <source>
        <dbReference type="ARBA" id="ARBA00022540"/>
    </source>
</evidence>
<evidence type="ECO:0000256" key="7">
    <source>
        <dbReference type="RuleBase" id="RU004374"/>
    </source>
</evidence>
<dbReference type="GO" id="GO:0006417">
    <property type="term" value="P:regulation of translation"/>
    <property type="evidence" value="ECO:0007669"/>
    <property type="project" value="UniProtKB-KW"/>
</dbReference>
<keyword evidence="5 7" id="KW-0648">Protein biosynthesis</keyword>
<dbReference type="FunFam" id="3.30.760.10:FF:000010">
    <property type="entry name" value="Eukaryotic translation initiation factor 4E1"/>
    <property type="match status" value="1"/>
</dbReference>
<dbReference type="STRING" id="30019.A0A0M4EHN5"/>
<dbReference type="PROSITE" id="PS00813">
    <property type="entry name" value="IF4E"/>
    <property type="match status" value="1"/>
</dbReference>
<evidence type="ECO:0000256" key="6">
    <source>
        <dbReference type="ARBA" id="ARBA00032656"/>
    </source>
</evidence>
<evidence type="ECO:0000313" key="10">
    <source>
        <dbReference type="Proteomes" id="UP000494163"/>
    </source>
</evidence>
<dbReference type="Proteomes" id="UP000494163">
    <property type="component" value="Chromosome 3L"/>
</dbReference>
<feature type="compositionally biased region" description="Basic and acidic residues" evidence="8">
    <location>
        <begin position="16"/>
        <end position="30"/>
    </location>
</feature>
<dbReference type="SMR" id="A0A0M4EHN5"/>